<reference evidence="2 3" key="1">
    <citation type="submission" date="2021-03" db="EMBL/GenBank/DDBJ databases">
        <title>novel species isolated from a fishpond in China.</title>
        <authorList>
            <person name="Lu H."/>
            <person name="Cai Z."/>
        </authorList>
    </citation>
    <scope>NUCLEOTIDE SEQUENCE [LARGE SCALE GENOMIC DNA]</scope>
    <source>
        <strain evidence="2 3">Y57</strain>
    </source>
</reference>
<comment type="caution">
    <text evidence="2">The sequence shown here is derived from an EMBL/GenBank/DDBJ whole genome shotgun (WGS) entry which is preliminary data.</text>
</comment>
<dbReference type="Proteomes" id="UP000663992">
    <property type="component" value="Unassembled WGS sequence"/>
</dbReference>
<dbReference type="EMBL" id="JAFKCS010000021">
    <property type="protein sequence ID" value="MBN7821646.1"/>
    <property type="molecule type" value="Genomic_DNA"/>
</dbReference>
<accession>A0ABS3CWZ3</accession>
<dbReference type="InterPro" id="IPR046474">
    <property type="entry name" value="DUF6795"/>
</dbReference>
<evidence type="ECO:0000313" key="3">
    <source>
        <dbReference type="Proteomes" id="UP000663992"/>
    </source>
</evidence>
<gene>
    <name evidence="2" type="ORF">J0A65_17390</name>
</gene>
<name>A0ABS3CWZ3_9ALTE</name>
<feature type="domain" description="DUF6795" evidence="1">
    <location>
        <begin position="12"/>
        <end position="117"/>
    </location>
</feature>
<keyword evidence="3" id="KW-1185">Reference proteome</keyword>
<protein>
    <recommendedName>
        <fullName evidence="1">DUF6795 domain-containing protein</fullName>
    </recommendedName>
</protein>
<sequence>MGLFSKSMFTEVEGVVLLNGEPVEGAEVISSYDWSAKDEKKSKTVTTDKNGRFFFEEWKSQSVLSLVFPMQPVISQKIIIRFKGEEYTAWRNIKNTYGTGDEIGKAPIRIECDLESEFKEQIEGGYYGICKIAD</sequence>
<dbReference type="RefSeq" id="WP_206595615.1">
    <property type="nucleotide sequence ID" value="NZ_JAFKCS010000021.1"/>
</dbReference>
<evidence type="ECO:0000313" key="2">
    <source>
        <dbReference type="EMBL" id="MBN7821646.1"/>
    </source>
</evidence>
<organism evidence="2 3">
    <name type="scientific">Bowmanella yangjiangensis</name>
    <dbReference type="NCBI Taxonomy" id="2811230"/>
    <lineage>
        <taxon>Bacteria</taxon>
        <taxon>Pseudomonadati</taxon>
        <taxon>Pseudomonadota</taxon>
        <taxon>Gammaproteobacteria</taxon>
        <taxon>Alteromonadales</taxon>
        <taxon>Alteromonadaceae</taxon>
        <taxon>Bowmanella</taxon>
    </lineage>
</organism>
<proteinExistence type="predicted"/>
<evidence type="ECO:0000259" key="1">
    <source>
        <dbReference type="Pfam" id="PF20598"/>
    </source>
</evidence>
<dbReference type="Pfam" id="PF20598">
    <property type="entry name" value="DUF6795"/>
    <property type="match status" value="1"/>
</dbReference>